<accession>A0ABR2FDA0</accession>
<evidence type="ECO:0000313" key="1">
    <source>
        <dbReference type="EMBL" id="KAK8578888.1"/>
    </source>
</evidence>
<evidence type="ECO:0000313" key="2">
    <source>
        <dbReference type="Proteomes" id="UP001472677"/>
    </source>
</evidence>
<organism evidence="1 2">
    <name type="scientific">Hibiscus sabdariffa</name>
    <name type="common">roselle</name>
    <dbReference type="NCBI Taxonomy" id="183260"/>
    <lineage>
        <taxon>Eukaryota</taxon>
        <taxon>Viridiplantae</taxon>
        <taxon>Streptophyta</taxon>
        <taxon>Embryophyta</taxon>
        <taxon>Tracheophyta</taxon>
        <taxon>Spermatophyta</taxon>
        <taxon>Magnoliopsida</taxon>
        <taxon>eudicotyledons</taxon>
        <taxon>Gunneridae</taxon>
        <taxon>Pentapetalae</taxon>
        <taxon>rosids</taxon>
        <taxon>malvids</taxon>
        <taxon>Malvales</taxon>
        <taxon>Malvaceae</taxon>
        <taxon>Malvoideae</taxon>
        <taxon>Hibiscus</taxon>
    </lineage>
</organism>
<sequence length="196" mass="21630">MILSIAIEEITLTVRRKYNSFLGLVDCWTALPYRDEDELAKIFKGGKVSEPSSDVPESRCLEKESCRGENTELDVVYSEYSFCENKINVLDDSSPDDLPEGGIENTPRTSGAFFVQRMAGMTSKALDTVVMGPLMSNAKVKAMEKLVGKLKQKLVEAQQLARVLKEGHNVDTNVITTTNICIVDANDEVKSACART</sequence>
<dbReference type="Proteomes" id="UP001472677">
    <property type="component" value="Unassembled WGS sequence"/>
</dbReference>
<reference evidence="1 2" key="1">
    <citation type="journal article" date="2024" name="G3 (Bethesda)">
        <title>Genome assembly of Hibiscus sabdariffa L. provides insights into metabolisms of medicinal natural products.</title>
        <authorList>
            <person name="Kim T."/>
        </authorList>
    </citation>
    <scope>NUCLEOTIDE SEQUENCE [LARGE SCALE GENOMIC DNA]</scope>
    <source>
        <strain evidence="1">TK-2024</strain>
        <tissue evidence="1">Old leaves</tissue>
    </source>
</reference>
<gene>
    <name evidence="1" type="ORF">V6N12_069232</name>
</gene>
<name>A0ABR2FDA0_9ROSI</name>
<comment type="caution">
    <text evidence="1">The sequence shown here is derived from an EMBL/GenBank/DDBJ whole genome shotgun (WGS) entry which is preliminary data.</text>
</comment>
<dbReference type="EMBL" id="JBBPBM010000006">
    <property type="protein sequence ID" value="KAK8578888.1"/>
    <property type="molecule type" value="Genomic_DNA"/>
</dbReference>
<keyword evidence="2" id="KW-1185">Reference proteome</keyword>
<proteinExistence type="predicted"/>
<protein>
    <submittedName>
        <fullName evidence="1">Uncharacterized protein</fullName>
    </submittedName>
</protein>